<reference evidence="2" key="1">
    <citation type="submission" date="2018-06" db="EMBL/GenBank/DDBJ databases">
        <authorList>
            <person name="Feng T."/>
            <person name="Jeon C.O."/>
        </authorList>
    </citation>
    <scope>NUCLEOTIDE SEQUENCE [LARGE SCALE GENOMIC DNA]</scope>
    <source>
        <strain evidence="2">S23</strain>
    </source>
</reference>
<accession>A0A370P065</accession>
<comment type="caution">
    <text evidence="1">The sequence shown here is derived from an EMBL/GenBank/DDBJ whole genome shotgun (WGS) entry which is preliminary data.</text>
</comment>
<dbReference type="Gene3D" id="2.40.10.10">
    <property type="entry name" value="Trypsin-like serine proteases"/>
    <property type="match status" value="2"/>
</dbReference>
<dbReference type="EMBL" id="QKWJ01000004">
    <property type="protein sequence ID" value="RDK11213.1"/>
    <property type="molecule type" value="Genomic_DNA"/>
</dbReference>
<proteinExistence type="predicted"/>
<dbReference type="PANTHER" id="PTHR43019:SF23">
    <property type="entry name" value="PROTEASE DO-LIKE 5, CHLOROPLASTIC"/>
    <property type="match status" value="1"/>
</dbReference>
<dbReference type="InterPro" id="IPR009003">
    <property type="entry name" value="Peptidase_S1_PA"/>
</dbReference>
<gene>
    <name evidence="1" type="ORF">DN412_05135</name>
</gene>
<dbReference type="PRINTS" id="PR00834">
    <property type="entry name" value="PROTEASES2C"/>
</dbReference>
<dbReference type="Pfam" id="PF13365">
    <property type="entry name" value="Trypsin_2"/>
    <property type="match status" value="1"/>
</dbReference>
<evidence type="ECO:0000313" key="2">
    <source>
        <dbReference type="Proteomes" id="UP000255165"/>
    </source>
</evidence>
<keyword evidence="2" id="KW-1185">Reference proteome</keyword>
<dbReference type="InterPro" id="IPR043504">
    <property type="entry name" value="Peptidase_S1_PA_chymotrypsin"/>
</dbReference>
<dbReference type="Proteomes" id="UP000255165">
    <property type="component" value="Unassembled WGS sequence"/>
</dbReference>
<dbReference type="SUPFAM" id="SSF50494">
    <property type="entry name" value="Trypsin-like serine proteases"/>
    <property type="match status" value="1"/>
</dbReference>
<dbReference type="AlphaFoldDB" id="A0A370P065"/>
<protein>
    <recommendedName>
        <fullName evidence="3">Serine protease</fullName>
    </recommendedName>
</protein>
<dbReference type="PANTHER" id="PTHR43019">
    <property type="entry name" value="SERINE ENDOPROTEASE DEGS"/>
    <property type="match status" value="1"/>
</dbReference>
<sequence>MHRDARSLLLSLLLAMGWIGIWSVCAGTARAELLDNGHLVGAMNAAVTTELASRAAGTGKSHDGMLRSGTAFFVTQSGEMLTSAHVVRGCQRINVWPLDMTSLHASLVAIDDQLDVALLATNHAVKMPARPLAISVHQGMSVYTIGFGLTPSSPLEPVMTRGYLRGTAKPKGHRLLVLRAALHEGNSGGAVVDASGVLVGMIVGRFANNPELSVAVCAEDLARFLNARQGAPAPSTLQVPEMKPGTRLRQISALVQCLE</sequence>
<evidence type="ECO:0008006" key="3">
    <source>
        <dbReference type="Google" id="ProtNLM"/>
    </source>
</evidence>
<organism evidence="1 2">
    <name type="scientific">Cupriavidus lacunae</name>
    <dbReference type="NCBI Taxonomy" id="2666307"/>
    <lineage>
        <taxon>Bacteria</taxon>
        <taxon>Pseudomonadati</taxon>
        <taxon>Pseudomonadota</taxon>
        <taxon>Betaproteobacteria</taxon>
        <taxon>Burkholderiales</taxon>
        <taxon>Burkholderiaceae</taxon>
        <taxon>Cupriavidus</taxon>
    </lineage>
</organism>
<dbReference type="InterPro" id="IPR001940">
    <property type="entry name" value="Peptidase_S1C"/>
</dbReference>
<name>A0A370P065_9BURK</name>
<dbReference type="GO" id="GO:0006508">
    <property type="term" value="P:proteolysis"/>
    <property type="evidence" value="ECO:0007669"/>
    <property type="project" value="InterPro"/>
</dbReference>
<evidence type="ECO:0000313" key="1">
    <source>
        <dbReference type="EMBL" id="RDK11213.1"/>
    </source>
</evidence>
<dbReference type="GO" id="GO:0004252">
    <property type="term" value="F:serine-type endopeptidase activity"/>
    <property type="evidence" value="ECO:0007669"/>
    <property type="project" value="InterPro"/>
</dbReference>